<dbReference type="GO" id="GO:0005737">
    <property type="term" value="C:cytoplasm"/>
    <property type="evidence" value="ECO:0007669"/>
    <property type="project" value="UniProtKB-SubCell"/>
</dbReference>
<comment type="pathway">
    <text evidence="5">Amino-acid biosynthesis; L-proline biosynthesis; L-proline from L-glutamate 5-semialdehyde: step 1/1.</text>
</comment>
<comment type="subcellular location">
    <subcellularLocation>
        <location evidence="5">Cytoplasm</location>
    </subcellularLocation>
</comment>
<evidence type="ECO:0000256" key="5">
    <source>
        <dbReference type="HAMAP-Rule" id="MF_01925"/>
    </source>
</evidence>
<protein>
    <recommendedName>
        <fullName evidence="5">Pyrroline-5-carboxylate reductase</fullName>
        <shortName evidence="5">P5C reductase</shortName>
        <shortName evidence="5">P5CR</shortName>
        <ecNumber evidence="5">1.5.1.2</ecNumber>
    </recommendedName>
    <alternativeName>
        <fullName evidence="5">PCA reductase</fullName>
    </alternativeName>
</protein>
<dbReference type="EMBL" id="QRMS01000006">
    <property type="protein sequence ID" value="RHJ84689.1"/>
    <property type="molecule type" value="Genomic_DNA"/>
</dbReference>
<dbReference type="Pfam" id="PF14748">
    <property type="entry name" value="P5CR_dimer"/>
    <property type="match status" value="1"/>
</dbReference>
<dbReference type="RefSeq" id="WP_118336485.1">
    <property type="nucleotide sequence ID" value="NZ_AP025567.1"/>
</dbReference>
<comment type="catalytic activity">
    <reaction evidence="5">
        <text>L-proline + NAD(+) = (S)-1-pyrroline-5-carboxylate + NADH + 2 H(+)</text>
        <dbReference type="Rhea" id="RHEA:14105"/>
        <dbReference type="ChEBI" id="CHEBI:15378"/>
        <dbReference type="ChEBI" id="CHEBI:17388"/>
        <dbReference type="ChEBI" id="CHEBI:57540"/>
        <dbReference type="ChEBI" id="CHEBI:57945"/>
        <dbReference type="ChEBI" id="CHEBI:60039"/>
        <dbReference type="EC" id="1.5.1.2"/>
    </reaction>
</comment>
<dbReference type="InterPro" id="IPR028939">
    <property type="entry name" value="P5C_Rdtase_cat_N"/>
</dbReference>
<dbReference type="PANTHER" id="PTHR11645">
    <property type="entry name" value="PYRROLINE-5-CARBOXYLATE REDUCTASE"/>
    <property type="match status" value="1"/>
</dbReference>
<dbReference type="InterPro" id="IPR036291">
    <property type="entry name" value="NAD(P)-bd_dom_sf"/>
</dbReference>
<evidence type="ECO:0000313" key="9">
    <source>
        <dbReference type="Proteomes" id="UP000284841"/>
    </source>
</evidence>
<evidence type="ECO:0000256" key="3">
    <source>
        <dbReference type="ARBA" id="ARBA00022857"/>
    </source>
</evidence>
<keyword evidence="5" id="KW-0028">Amino-acid biosynthesis</keyword>
<keyword evidence="9" id="KW-1185">Reference proteome</keyword>
<accession>A0A415DWL4</accession>
<dbReference type="InterPro" id="IPR008927">
    <property type="entry name" value="6-PGluconate_DH-like_C_sf"/>
</dbReference>
<dbReference type="UniPathway" id="UPA00098">
    <property type="reaction ID" value="UER00361"/>
</dbReference>
<dbReference type="OrthoDB" id="9805754at2"/>
<dbReference type="GO" id="GO:0055129">
    <property type="term" value="P:L-proline biosynthetic process"/>
    <property type="evidence" value="ECO:0007669"/>
    <property type="project" value="UniProtKB-UniRule"/>
</dbReference>
<dbReference type="GO" id="GO:0004735">
    <property type="term" value="F:pyrroline-5-carboxylate reductase activity"/>
    <property type="evidence" value="ECO:0007669"/>
    <property type="project" value="UniProtKB-UniRule"/>
</dbReference>
<evidence type="ECO:0000259" key="7">
    <source>
        <dbReference type="Pfam" id="PF14748"/>
    </source>
</evidence>
<dbReference type="SUPFAM" id="SSF51735">
    <property type="entry name" value="NAD(P)-binding Rossmann-fold domains"/>
    <property type="match status" value="1"/>
</dbReference>
<evidence type="ECO:0000256" key="4">
    <source>
        <dbReference type="ARBA" id="ARBA00023002"/>
    </source>
</evidence>
<comment type="function">
    <text evidence="5">Catalyzes the reduction of 1-pyrroline-5-carboxylate (PCA) to L-proline.</text>
</comment>
<gene>
    <name evidence="5" type="primary">proC</name>
    <name evidence="8" type="ORF">DW099_17100</name>
</gene>
<keyword evidence="4 5" id="KW-0560">Oxidoreductase</keyword>
<dbReference type="EC" id="1.5.1.2" evidence="5"/>
<evidence type="ECO:0000256" key="1">
    <source>
        <dbReference type="ARBA" id="ARBA00005525"/>
    </source>
</evidence>
<organism evidence="8 9">
    <name type="scientific">Emergencia timonensis</name>
    <dbReference type="NCBI Taxonomy" id="1776384"/>
    <lineage>
        <taxon>Bacteria</taxon>
        <taxon>Bacillati</taxon>
        <taxon>Bacillota</taxon>
        <taxon>Clostridia</taxon>
        <taxon>Peptostreptococcales</taxon>
        <taxon>Anaerovoracaceae</taxon>
        <taxon>Emergencia</taxon>
    </lineage>
</organism>
<keyword evidence="3 5" id="KW-0521">NADP</keyword>
<dbReference type="SUPFAM" id="SSF48179">
    <property type="entry name" value="6-phosphogluconate dehydrogenase C-terminal domain-like"/>
    <property type="match status" value="1"/>
</dbReference>
<keyword evidence="2 5" id="KW-0641">Proline biosynthesis</keyword>
<dbReference type="Gene3D" id="3.40.50.720">
    <property type="entry name" value="NAD(P)-binding Rossmann-like Domain"/>
    <property type="match status" value="1"/>
</dbReference>
<evidence type="ECO:0000256" key="2">
    <source>
        <dbReference type="ARBA" id="ARBA00022650"/>
    </source>
</evidence>
<sequence length="272" mass="29205">MKKVDKRIVFYGGGKMAESIIRGLLGNDTLNPENITVGEMIPARCSYLTDTYGITAVTDASEAIKAADMVLVGVNPPQISSVTSILKTILRLDTIVLSYACGVAISVFEEQLGSDKKIVRIVPNTLSQSGNGYSLAHSNENLSEDDKAFVDQLLQGLGKVLYMEESKFDSFQGYGCTGPLWVYKFIEAMIDAGIYVGFTRAEARELILENMLGVVKVLQETGASPTAKIEELTSPGGVTIEALRALQENGSYLTPTIASMEAAVKKCAIVAS</sequence>
<dbReference type="InterPro" id="IPR000304">
    <property type="entry name" value="Pyrroline-COOH_reductase"/>
</dbReference>
<proteinExistence type="inferred from homology"/>
<dbReference type="Gene3D" id="1.10.3730.10">
    <property type="entry name" value="ProC C-terminal domain-like"/>
    <property type="match status" value="1"/>
</dbReference>
<comment type="caution">
    <text evidence="8">The sequence shown here is derived from an EMBL/GenBank/DDBJ whole genome shotgun (WGS) entry which is preliminary data.</text>
</comment>
<name>A0A415DWL4_9FIRM</name>
<evidence type="ECO:0000313" key="8">
    <source>
        <dbReference type="EMBL" id="RHJ84689.1"/>
    </source>
</evidence>
<dbReference type="STRING" id="1776384.GCA_900086585_01314"/>
<dbReference type="PIRSF" id="PIRSF000193">
    <property type="entry name" value="Pyrrol-5-carb_rd"/>
    <property type="match status" value="1"/>
</dbReference>
<keyword evidence="5" id="KW-0963">Cytoplasm</keyword>
<comment type="catalytic activity">
    <reaction evidence="5">
        <text>L-proline + NADP(+) = (S)-1-pyrroline-5-carboxylate + NADPH + 2 H(+)</text>
        <dbReference type="Rhea" id="RHEA:14109"/>
        <dbReference type="ChEBI" id="CHEBI:15378"/>
        <dbReference type="ChEBI" id="CHEBI:17388"/>
        <dbReference type="ChEBI" id="CHEBI:57783"/>
        <dbReference type="ChEBI" id="CHEBI:58349"/>
        <dbReference type="ChEBI" id="CHEBI:60039"/>
        <dbReference type="EC" id="1.5.1.2"/>
    </reaction>
</comment>
<dbReference type="HAMAP" id="MF_01925">
    <property type="entry name" value="P5C_reductase"/>
    <property type="match status" value="1"/>
</dbReference>
<dbReference type="Pfam" id="PF03807">
    <property type="entry name" value="F420_oxidored"/>
    <property type="match status" value="1"/>
</dbReference>
<feature type="domain" description="Pyrroline-5-carboxylate reductase catalytic N-terminal" evidence="6">
    <location>
        <begin position="7"/>
        <end position="98"/>
    </location>
</feature>
<dbReference type="Proteomes" id="UP000284841">
    <property type="component" value="Unassembled WGS sequence"/>
</dbReference>
<evidence type="ECO:0000259" key="6">
    <source>
        <dbReference type="Pfam" id="PF03807"/>
    </source>
</evidence>
<feature type="domain" description="Pyrroline-5-carboxylate reductase dimerisation" evidence="7">
    <location>
        <begin position="165"/>
        <end position="266"/>
    </location>
</feature>
<dbReference type="InterPro" id="IPR029036">
    <property type="entry name" value="P5CR_dimer"/>
</dbReference>
<comment type="similarity">
    <text evidence="1 5">Belongs to the pyrroline-5-carboxylate reductase family.</text>
</comment>
<reference evidence="8 9" key="1">
    <citation type="submission" date="2018-08" db="EMBL/GenBank/DDBJ databases">
        <title>A genome reference for cultivated species of the human gut microbiota.</title>
        <authorList>
            <person name="Zou Y."/>
            <person name="Xue W."/>
            <person name="Luo G."/>
        </authorList>
    </citation>
    <scope>NUCLEOTIDE SEQUENCE [LARGE SCALE GENOMIC DNA]</scope>
    <source>
        <strain evidence="8 9">AM07-24</strain>
    </source>
</reference>
<dbReference type="PANTHER" id="PTHR11645:SF0">
    <property type="entry name" value="PYRROLINE-5-CARBOXYLATE REDUCTASE 3"/>
    <property type="match status" value="1"/>
</dbReference>
<dbReference type="AlphaFoldDB" id="A0A415DWL4"/>